<feature type="chain" id="PRO_5034075640" description="Secreted protein" evidence="1">
    <location>
        <begin position="35"/>
        <end position="92"/>
    </location>
</feature>
<evidence type="ECO:0000313" key="3">
    <source>
        <dbReference type="Proteomes" id="UP000646827"/>
    </source>
</evidence>
<reference evidence="2 3" key="1">
    <citation type="submission" date="2020-12" db="EMBL/GenBank/DDBJ databases">
        <title>Metabolic potential, ecology and presence of endohyphal bacteria is reflected in genomic diversity of Mucoromycotina.</title>
        <authorList>
            <person name="Muszewska A."/>
            <person name="Okrasinska A."/>
            <person name="Steczkiewicz K."/>
            <person name="Drgas O."/>
            <person name="Orlowska M."/>
            <person name="Perlinska-Lenart U."/>
            <person name="Aleksandrzak-Piekarczyk T."/>
            <person name="Szatraj K."/>
            <person name="Zielenkiewicz U."/>
            <person name="Pilsyk S."/>
            <person name="Malc E."/>
            <person name="Mieczkowski P."/>
            <person name="Kruszewska J.S."/>
            <person name="Biernat P."/>
            <person name="Pawlowska J."/>
        </authorList>
    </citation>
    <scope>NUCLEOTIDE SEQUENCE [LARGE SCALE GENOMIC DNA]</scope>
    <source>
        <strain evidence="2 3">CBS 142.35</strain>
    </source>
</reference>
<dbReference type="EMBL" id="JAEPRB010000972">
    <property type="protein sequence ID" value="KAG2209612.1"/>
    <property type="molecule type" value="Genomic_DNA"/>
</dbReference>
<evidence type="ECO:0000313" key="2">
    <source>
        <dbReference type="EMBL" id="KAG2209612.1"/>
    </source>
</evidence>
<keyword evidence="1" id="KW-0732">Signal</keyword>
<gene>
    <name evidence="2" type="ORF">INT45_005509</name>
</gene>
<dbReference type="AlphaFoldDB" id="A0A8H7REQ9"/>
<dbReference type="Proteomes" id="UP000646827">
    <property type="component" value="Unassembled WGS sequence"/>
</dbReference>
<name>A0A8H7REQ9_9FUNG</name>
<accession>A0A8H7REQ9</accession>
<sequence length="92" mass="9176">MKKLHKETSLQSDDPVVPACLFLLVLLQLRTASAAPAAAVASAVGDSLVGGAVRSATSAGVSTFLGSALPVGDSVGVRFGVARVRGREDGGL</sequence>
<evidence type="ECO:0008006" key="4">
    <source>
        <dbReference type="Google" id="ProtNLM"/>
    </source>
</evidence>
<keyword evidence="3" id="KW-1185">Reference proteome</keyword>
<protein>
    <recommendedName>
        <fullName evidence="4">Secreted protein</fullName>
    </recommendedName>
</protein>
<proteinExistence type="predicted"/>
<feature type="signal peptide" evidence="1">
    <location>
        <begin position="1"/>
        <end position="34"/>
    </location>
</feature>
<organism evidence="2 3">
    <name type="scientific">Circinella minor</name>
    <dbReference type="NCBI Taxonomy" id="1195481"/>
    <lineage>
        <taxon>Eukaryota</taxon>
        <taxon>Fungi</taxon>
        <taxon>Fungi incertae sedis</taxon>
        <taxon>Mucoromycota</taxon>
        <taxon>Mucoromycotina</taxon>
        <taxon>Mucoromycetes</taxon>
        <taxon>Mucorales</taxon>
        <taxon>Lichtheimiaceae</taxon>
        <taxon>Circinella</taxon>
    </lineage>
</organism>
<evidence type="ECO:0000256" key="1">
    <source>
        <dbReference type="SAM" id="SignalP"/>
    </source>
</evidence>
<comment type="caution">
    <text evidence="2">The sequence shown here is derived from an EMBL/GenBank/DDBJ whole genome shotgun (WGS) entry which is preliminary data.</text>
</comment>